<proteinExistence type="predicted"/>
<accession>A0A5A8C4A8</accession>
<comment type="caution">
    <text evidence="6">The sequence shown here is derived from an EMBL/GenBank/DDBJ whole genome shotgun (WGS) entry which is preliminary data.</text>
</comment>
<feature type="compositionally biased region" description="Low complexity" evidence="3">
    <location>
        <begin position="357"/>
        <end position="372"/>
    </location>
</feature>
<keyword evidence="4" id="KW-0812">Transmembrane</keyword>
<dbReference type="InterPro" id="IPR009091">
    <property type="entry name" value="RCC1/BLIP-II"/>
</dbReference>
<feature type="region of interest" description="Disordered" evidence="3">
    <location>
        <begin position="357"/>
        <end position="404"/>
    </location>
</feature>
<dbReference type="PROSITE" id="PS50012">
    <property type="entry name" value="RCC1_3"/>
    <property type="match status" value="4"/>
</dbReference>
<feature type="repeat" description="RCC1" evidence="2">
    <location>
        <begin position="163"/>
        <end position="220"/>
    </location>
</feature>
<dbReference type="InterPro" id="IPR051625">
    <property type="entry name" value="Signaling_Regulatory_Domain"/>
</dbReference>
<evidence type="ECO:0000259" key="5">
    <source>
        <dbReference type="Pfam" id="PF25390"/>
    </source>
</evidence>
<feature type="transmembrane region" description="Helical" evidence="4">
    <location>
        <begin position="323"/>
        <end position="345"/>
    </location>
</feature>
<feature type="repeat" description="RCC1" evidence="2">
    <location>
        <begin position="221"/>
        <end position="278"/>
    </location>
</feature>
<feature type="repeat" description="RCC1" evidence="2">
    <location>
        <begin position="47"/>
        <end position="104"/>
    </location>
</feature>
<keyword evidence="7" id="KW-1185">Reference proteome</keyword>
<dbReference type="PROSITE" id="PS00626">
    <property type="entry name" value="RCC1_2"/>
    <property type="match status" value="1"/>
</dbReference>
<evidence type="ECO:0000256" key="2">
    <source>
        <dbReference type="PROSITE-ProRule" id="PRU00235"/>
    </source>
</evidence>
<keyword evidence="4" id="KW-1133">Transmembrane helix</keyword>
<keyword evidence="1" id="KW-0677">Repeat</keyword>
<evidence type="ECO:0000256" key="4">
    <source>
        <dbReference type="SAM" id="Phobius"/>
    </source>
</evidence>
<dbReference type="PANTHER" id="PTHR22872">
    <property type="entry name" value="BTK-BINDING PROTEIN-RELATED"/>
    <property type="match status" value="1"/>
</dbReference>
<dbReference type="OMA" id="RHIARGC"/>
<dbReference type="AlphaFoldDB" id="A0A5A8C4A8"/>
<dbReference type="InterPro" id="IPR058923">
    <property type="entry name" value="RCC1-like_dom"/>
</dbReference>
<sequence>MLGYGSTNTVGHMQSALPSGQGGVNLGGEAVAVSAGQYHTLVAMADGKAFAFGNGANGRLGSGATDNIGDTAQTLPHLMGPVLLNGSAVAVAAGDAHSLVLMDDGSLWAFGRGDNGRLGYGTVFDVGGAPFKVPSKQGPVPLGGNAMAVAAGSAHSLVVLGNGSVLAFGIGSMGRLGYGDTSDVGITPSTLPSKQGPVPLGGNATAVAAGADHSMVLLDDGSVLAFGTGANGRLGYGDTSDVGDTLGTLPSDQGAVSLGGKAVAVAGGTAHSLVMLEDGTARAFGIGTLGRLGYGDTSDVGNAPETVPSKKGPVPLPADDAGVSVFVVIGAVAGAALLIGGAAWAMKQVGLAHWTGGSAPSASGPASAGATAVQQTGSGETAAVGGASGLSSIGVHSPASGSRA</sequence>
<name>A0A5A8C4A8_CAFRO</name>
<dbReference type="PRINTS" id="PR00633">
    <property type="entry name" value="RCCNDNSATION"/>
</dbReference>
<evidence type="ECO:0000313" key="6">
    <source>
        <dbReference type="EMBL" id="KAA0147708.1"/>
    </source>
</evidence>
<dbReference type="Gene3D" id="2.130.10.30">
    <property type="entry name" value="Regulator of chromosome condensation 1/beta-lactamase-inhibitor protein II"/>
    <property type="match status" value="2"/>
</dbReference>
<feature type="domain" description="RCC1-like" evidence="5">
    <location>
        <begin position="27"/>
        <end position="308"/>
    </location>
</feature>
<dbReference type="Pfam" id="PF25390">
    <property type="entry name" value="WD40_RLD"/>
    <property type="match status" value="1"/>
</dbReference>
<protein>
    <recommendedName>
        <fullName evidence="5">RCC1-like domain-containing protein</fullName>
    </recommendedName>
</protein>
<dbReference type="EMBL" id="VLTN01000062">
    <property type="protein sequence ID" value="KAA0147708.1"/>
    <property type="molecule type" value="Genomic_DNA"/>
</dbReference>
<keyword evidence="4" id="KW-0472">Membrane</keyword>
<dbReference type="PANTHER" id="PTHR22872:SF2">
    <property type="entry name" value="INHIBITOR OF BRUTON TYROSINE KINASE"/>
    <property type="match status" value="1"/>
</dbReference>
<evidence type="ECO:0000313" key="7">
    <source>
        <dbReference type="Proteomes" id="UP000323011"/>
    </source>
</evidence>
<dbReference type="Proteomes" id="UP000323011">
    <property type="component" value="Unassembled WGS sequence"/>
</dbReference>
<evidence type="ECO:0000256" key="3">
    <source>
        <dbReference type="SAM" id="MobiDB-lite"/>
    </source>
</evidence>
<dbReference type="SUPFAM" id="SSF50985">
    <property type="entry name" value="RCC1/BLIP-II"/>
    <property type="match status" value="1"/>
</dbReference>
<reference evidence="6 7" key="1">
    <citation type="submission" date="2019-07" db="EMBL/GenBank/DDBJ databases">
        <title>Genomes of Cafeteria roenbergensis.</title>
        <authorList>
            <person name="Fischer M.G."/>
            <person name="Hackl T."/>
            <person name="Roman M."/>
        </authorList>
    </citation>
    <scope>NUCLEOTIDE SEQUENCE [LARGE SCALE GENOMIC DNA]</scope>
    <source>
        <strain evidence="6 7">BVI</strain>
    </source>
</reference>
<gene>
    <name evidence="6" type="ORF">FNF29_07162</name>
</gene>
<organism evidence="6 7">
    <name type="scientific">Cafeteria roenbergensis</name>
    <name type="common">Marine flagellate</name>
    <dbReference type="NCBI Taxonomy" id="33653"/>
    <lineage>
        <taxon>Eukaryota</taxon>
        <taxon>Sar</taxon>
        <taxon>Stramenopiles</taxon>
        <taxon>Bigyra</taxon>
        <taxon>Opalozoa</taxon>
        <taxon>Bicosoecida</taxon>
        <taxon>Cafeteriaceae</taxon>
        <taxon>Cafeteria</taxon>
    </lineage>
</organism>
<feature type="repeat" description="RCC1" evidence="2">
    <location>
        <begin position="105"/>
        <end position="162"/>
    </location>
</feature>
<dbReference type="InterPro" id="IPR000408">
    <property type="entry name" value="Reg_chr_condens"/>
</dbReference>
<evidence type="ECO:0000256" key="1">
    <source>
        <dbReference type="ARBA" id="ARBA00022737"/>
    </source>
</evidence>